<evidence type="ECO:0000256" key="3">
    <source>
        <dbReference type="ARBA" id="ARBA00022519"/>
    </source>
</evidence>
<evidence type="ECO:0000313" key="11">
    <source>
        <dbReference type="EMBL" id="RUO39434.1"/>
    </source>
</evidence>
<reference evidence="12" key="1">
    <citation type="journal article" date="2018" name="Front. Microbiol.">
        <title>Genome-Based Analysis Reveals the Taxonomy and Diversity of the Family Idiomarinaceae.</title>
        <authorList>
            <person name="Liu Y."/>
            <person name="Lai Q."/>
            <person name="Shao Z."/>
        </authorList>
    </citation>
    <scope>NUCLEOTIDE SEQUENCE [LARGE SCALE GENOMIC DNA]</scope>
    <source>
        <strain evidence="12">KYW314</strain>
    </source>
</reference>
<dbReference type="InterPro" id="IPR017850">
    <property type="entry name" value="Alkaline_phosphatase_core_sf"/>
</dbReference>
<dbReference type="Pfam" id="PF08019">
    <property type="entry name" value="EptA_B_N"/>
    <property type="match status" value="1"/>
</dbReference>
<evidence type="ECO:0000256" key="4">
    <source>
        <dbReference type="ARBA" id="ARBA00022679"/>
    </source>
</evidence>
<keyword evidence="4 11" id="KW-0808">Transferase</keyword>
<feature type="domain" description="Sulfatase N-terminal" evidence="9">
    <location>
        <begin position="224"/>
        <end position="500"/>
    </location>
</feature>
<dbReference type="PANTHER" id="PTHR30443:SF0">
    <property type="entry name" value="PHOSPHOETHANOLAMINE TRANSFERASE EPTA"/>
    <property type="match status" value="1"/>
</dbReference>
<evidence type="ECO:0000256" key="2">
    <source>
        <dbReference type="ARBA" id="ARBA00022475"/>
    </source>
</evidence>
<dbReference type="CDD" id="cd16017">
    <property type="entry name" value="LptA"/>
    <property type="match status" value="1"/>
</dbReference>
<keyword evidence="6 8" id="KW-1133">Transmembrane helix</keyword>
<sequence length="527" mass="58434">MRVFNAKSFSWSLAVSAWLVIAYSSPLLGALEQYQAGTLLQLKIGLLLWLFYAAFLSLSRALGCFKFVAIALIMIAAPVSFFMQQYGVVIDPDMLVNTIETDIGETADLLSLALFQHLFLLGIVPSVLIWKFDSSTTHWSTQLGQGVLASTLLVAVMSIVMYANYDDFASLFRNHRDIKYRIVPFNAISSSVSVIKQHFDVPAEFVTLGTDAVQRKSISKPKVMVVIVGETARPDHFSVNGYPRLTTPKLNRLAASGQILSYPHAISCGTATAISVPCMFSFATAETYNDTVRSSSNVLDVLKQAGISATWIENNSGCKNVCDRIETTLLDQQDCAELECFDNDMLTRLALLLQQTEHDRVIVLHQMGSHGPAYYKRSPQSLKQFQPECESADLTECSKEQIVNAYDNSLLVTDRLISGVIELLQGPTDIDASMMYVSDHGESLGDHGFYLHGLPNWLAPAEQRQIPWIVWPTTQFKKLSIDNHEPVSHDYLAHTLLGFFEVETSLYNQQLDLIDATGSVNVAHTTP</sequence>
<feature type="transmembrane region" description="Helical" evidence="8">
    <location>
        <begin position="109"/>
        <end position="130"/>
    </location>
</feature>
<dbReference type="InterPro" id="IPR012549">
    <property type="entry name" value="EptA-like_N"/>
</dbReference>
<keyword evidence="5 8" id="KW-0812">Transmembrane</keyword>
<dbReference type="EMBL" id="PIPR01000002">
    <property type="protein sequence ID" value="RUO39434.1"/>
    <property type="molecule type" value="Genomic_DNA"/>
</dbReference>
<dbReference type="Proteomes" id="UP000287766">
    <property type="component" value="Unassembled WGS sequence"/>
</dbReference>
<dbReference type="Pfam" id="PF00884">
    <property type="entry name" value="Sulfatase"/>
    <property type="match status" value="1"/>
</dbReference>
<keyword evidence="2" id="KW-1003">Cell membrane</keyword>
<dbReference type="SUPFAM" id="SSF53649">
    <property type="entry name" value="Alkaline phosphatase-like"/>
    <property type="match status" value="1"/>
</dbReference>
<dbReference type="GO" id="GO:0009244">
    <property type="term" value="P:lipopolysaccharide core region biosynthetic process"/>
    <property type="evidence" value="ECO:0007669"/>
    <property type="project" value="TreeGrafter"/>
</dbReference>
<dbReference type="RefSeq" id="WP_169931110.1">
    <property type="nucleotide sequence ID" value="NZ_PIPR01000002.1"/>
</dbReference>
<gene>
    <name evidence="11" type="ORF">CWE22_09025</name>
</gene>
<evidence type="ECO:0000259" key="9">
    <source>
        <dbReference type="Pfam" id="PF00884"/>
    </source>
</evidence>
<accession>A0A7Z6ZS83</accession>
<organism evidence="11 12">
    <name type="scientific">Pseudidiomarina aestuarii</name>
    <dbReference type="NCBI Taxonomy" id="624146"/>
    <lineage>
        <taxon>Bacteria</taxon>
        <taxon>Pseudomonadati</taxon>
        <taxon>Pseudomonadota</taxon>
        <taxon>Gammaproteobacteria</taxon>
        <taxon>Alteromonadales</taxon>
        <taxon>Idiomarinaceae</taxon>
        <taxon>Pseudidiomarina</taxon>
    </lineage>
</organism>
<keyword evidence="7 8" id="KW-0472">Membrane</keyword>
<feature type="transmembrane region" description="Helical" evidence="8">
    <location>
        <begin position="142"/>
        <end position="165"/>
    </location>
</feature>
<evidence type="ECO:0000259" key="10">
    <source>
        <dbReference type="Pfam" id="PF08019"/>
    </source>
</evidence>
<dbReference type="InterPro" id="IPR058130">
    <property type="entry name" value="PEA_transf_C"/>
</dbReference>
<dbReference type="PANTHER" id="PTHR30443">
    <property type="entry name" value="INNER MEMBRANE PROTEIN"/>
    <property type="match status" value="1"/>
</dbReference>
<name>A0A7Z6ZS83_9GAMM</name>
<dbReference type="AlphaFoldDB" id="A0A7Z6ZS83"/>
<dbReference type="GO" id="GO:0016776">
    <property type="term" value="F:phosphotransferase activity, phosphate group as acceptor"/>
    <property type="evidence" value="ECO:0007669"/>
    <property type="project" value="TreeGrafter"/>
</dbReference>
<evidence type="ECO:0000256" key="8">
    <source>
        <dbReference type="SAM" id="Phobius"/>
    </source>
</evidence>
<protein>
    <submittedName>
        <fullName evidence="11">Phosphoethanolamine transferase</fullName>
    </submittedName>
</protein>
<keyword evidence="3" id="KW-0997">Cell inner membrane</keyword>
<dbReference type="Gene3D" id="3.40.720.10">
    <property type="entry name" value="Alkaline Phosphatase, subunit A"/>
    <property type="match status" value="1"/>
</dbReference>
<feature type="domain" description="Phosphoethanolamine transferase N-terminal" evidence="10">
    <location>
        <begin position="49"/>
        <end position="198"/>
    </location>
</feature>
<evidence type="ECO:0000256" key="6">
    <source>
        <dbReference type="ARBA" id="ARBA00022989"/>
    </source>
</evidence>
<evidence type="ECO:0000313" key="12">
    <source>
        <dbReference type="Proteomes" id="UP000287766"/>
    </source>
</evidence>
<dbReference type="NCBIfam" id="NF028537">
    <property type="entry name" value="P_eth_NH2_trans"/>
    <property type="match status" value="1"/>
</dbReference>
<proteinExistence type="predicted"/>
<comment type="caution">
    <text evidence="11">The sequence shown here is derived from an EMBL/GenBank/DDBJ whole genome shotgun (WGS) entry which is preliminary data.</text>
</comment>
<feature type="transmembrane region" description="Helical" evidence="8">
    <location>
        <begin position="67"/>
        <end position="89"/>
    </location>
</feature>
<dbReference type="GO" id="GO:0005886">
    <property type="term" value="C:plasma membrane"/>
    <property type="evidence" value="ECO:0007669"/>
    <property type="project" value="UniProtKB-SubCell"/>
</dbReference>
<evidence type="ECO:0000256" key="7">
    <source>
        <dbReference type="ARBA" id="ARBA00023136"/>
    </source>
</evidence>
<evidence type="ECO:0000256" key="1">
    <source>
        <dbReference type="ARBA" id="ARBA00004429"/>
    </source>
</evidence>
<evidence type="ECO:0000256" key="5">
    <source>
        <dbReference type="ARBA" id="ARBA00022692"/>
    </source>
</evidence>
<keyword evidence="12" id="KW-1185">Reference proteome</keyword>
<dbReference type="InterPro" id="IPR000917">
    <property type="entry name" value="Sulfatase_N"/>
</dbReference>
<feature type="transmembrane region" description="Helical" evidence="8">
    <location>
        <begin position="34"/>
        <end position="55"/>
    </location>
</feature>
<comment type="subcellular location">
    <subcellularLocation>
        <location evidence="1">Cell inner membrane</location>
        <topology evidence="1">Multi-pass membrane protein</topology>
    </subcellularLocation>
</comment>
<dbReference type="InterPro" id="IPR040423">
    <property type="entry name" value="PEA_transferase"/>
</dbReference>